<evidence type="ECO:0000256" key="2">
    <source>
        <dbReference type="SAM" id="MobiDB-lite"/>
    </source>
</evidence>
<dbReference type="EMBL" id="JABTTQ020000480">
    <property type="protein sequence ID" value="KAK6139186.1"/>
    <property type="molecule type" value="Genomic_DNA"/>
</dbReference>
<comment type="caution">
    <text evidence="3">The sequence shown here is derived from an EMBL/GenBank/DDBJ whole genome shotgun (WGS) entry which is preliminary data.</text>
</comment>
<feature type="coiled-coil region" evidence="1">
    <location>
        <begin position="344"/>
        <end position="371"/>
    </location>
</feature>
<dbReference type="InterPro" id="IPR040300">
    <property type="entry name" value="At3g49055-like"/>
</dbReference>
<dbReference type="PANTHER" id="PTHR34937">
    <property type="entry name" value="OS08G0559800 PROTEIN"/>
    <property type="match status" value="1"/>
</dbReference>
<feature type="coiled-coil region" evidence="1">
    <location>
        <begin position="79"/>
        <end position="106"/>
    </location>
</feature>
<evidence type="ECO:0000256" key="1">
    <source>
        <dbReference type="SAM" id="Coils"/>
    </source>
</evidence>
<dbReference type="Proteomes" id="UP001318860">
    <property type="component" value="Unassembled WGS sequence"/>
</dbReference>
<evidence type="ECO:0000313" key="4">
    <source>
        <dbReference type="Proteomes" id="UP001318860"/>
    </source>
</evidence>
<keyword evidence="4" id="KW-1185">Reference proteome</keyword>
<gene>
    <name evidence="3" type="ORF">DH2020_027065</name>
</gene>
<proteinExistence type="predicted"/>
<reference evidence="3 4" key="1">
    <citation type="journal article" date="2021" name="Comput. Struct. Biotechnol. J.">
        <title>De novo genome assembly of the potent medicinal plant Rehmannia glutinosa using nanopore technology.</title>
        <authorList>
            <person name="Ma L."/>
            <person name="Dong C."/>
            <person name="Song C."/>
            <person name="Wang X."/>
            <person name="Zheng X."/>
            <person name="Niu Y."/>
            <person name="Chen S."/>
            <person name="Feng W."/>
        </authorList>
    </citation>
    <scope>NUCLEOTIDE SEQUENCE [LARGE SCALE GENOMIC DNA]</scope>
    <source>
        <strain evidence="3">DH-2019</strain>
    </source>
</reference>
<keyword evidence="1" id="KW-0175">Coiled coil</keyword>
<sequence length="715" mass="81284">MASAGDEDNDTVLSDVEADDPAPIDIKTPDNISVEKFREILAELDRERGAREAAENAKNDIQVSFNRLKVLCHEAIKKQDESSRQRDEALREKEEALKKLEKVSGDLIRGGGKSKGVTRIEMETGSSMLVSGIEKISRKVSSYKDFGGNGLPKSNKYSGLPAVAYGVIKRTNEIVEELLRQIESSVKSRNEARELVEQRNYEIAIEVSQLEATISGLREEVAKKSEEIESLKQSIDEKDEKIAELERESIEKQEGMESELSRLRLLVSDYELKMEAQRPLLIDQLNYVSRMHEEMCKVMKIVDANKSSELSESLFLAQETNMEENIKASLAGMESVYELSKIVVEKTRNLVEERNREVKSLNESVSQLVKEKEQIGSLLRSTLSRRMSVDLSSKTNQLFKFAENGLKEAGIDYKFSQFQASKGQVGPDDTEENEVYALASALENIIKQSQLEIIELKHSVEELSTIEPSLTIFNVAKLRAESNLYKEHVDAQAKELNQWKRQVEELEEKERVANENVGLMMDITAAEEEIMRWKVAAQQEADAGKAVEQEYVAQLECCFKFSLELLLHLCIRKAHNRFADFLVKLPVSRSAMLCDLLLLASVRQELEEARQAVIESEKKLKFKEETAEAAMAARDAAEKSLRLADMRATRLRDRVEELTRQLDELDTRETMRNGLSRPRYICWPWQWLGLDYVGSNRSEAPQQTANEMELSEPLL</sequence>
<protein>
    <submittedName>
        <fullName evidence="3">Uncharacterized protein</fullName>
    </submittedName>
</protein>
<accession>A0ABR0VXY0</accession>
<feature type="coiled-coil region" evidence="1">
    <location>
        <begin position="489"/>
        <end position="516"/>
    </location>
</feature>
<dbReference type="PANTHER" id="PTHR34937:SF1">
    <property type="entry name" value="PARAMYOSIN"/>
    <property type="match status" value="1"/>
</dbReference>
<feature type="coiled-coil region" evidence="1">
    <location>
        <begin position="599"/>
        <end position="668"/>
    </location>
</feature>
<feature type="coiled-coil region" evidence="1">
    <location>
        <begin position="175"/>
        <end position="255"/>
    </location>
</feature>
<feature type="region of interest" description="Disordered" evidence="2">
    <location>
        <begin position="1"/>
        <end position="29"/>
    </location>
</feature>
<organism evidence="3 4">
    <name type="scientific">Rehmannia glutinosa</name>
    <name type="common">Chinese foxglove</name>
    <dbReference type="NCBI Taxonomy" id="99300"/>
    <lineage>
        <taxon>Eukaryota</taxon>
        <taxon>Viridiplantae</taxon>
        <taxon>Streptophyta</taxon>
        <taxon>Embryophyta</taxon>
        <taxon>Tracheophyta</taxon>
        <taxon>Spermatophyta</taxon>
        <taxon>Magnoliopsida</taxon>
        <taxon>eudicotyledons</taxon>
        <taxon>Gunneridae</taxon>
        <taxon>Pentapetalae</taxon>
        <taxon>asterids</taxon>
        <taxon>lamiids</taxon>
        <taxon>Lamiales</taxon>
        <taxon>Orobanchaceae</taxon>
        <taxon>Rehmannieae</taxon>
        <taxon>Rehmannia</taxon>
    </lineage>
</organism>
<name>A0ABR0VXY0_REHGL</name>
<feature type="compositionally biased region" description="Acidic residues" evidence="2">
    <location>
        <begin position="1"/>
        <end position="22"/>
    </location>
</feature>
<evidence type="ECO:0000313" key="3">
    <source>
        <dbReference type="EMBL" id="KAK6139186.1"/>
    </source>
</evidence>